<dbReference type="Pfam" id="PF22943">
    <property type="entry name" value="HTH_68"/>
    <property type="match status" value="1"/>
</dbReference>
<feature type="compositionally biased region" description="Low complexity" evidence="1">
    <location>
        <begin position="1"/>
        <end position="18"/>
    </location>
</feature>
<reference evidence="4" key="1">
    <citation type="journal article" date="2017" name="Nat. Microbiol.">
        <title>Global analysis of biosynthetic gene clusters reveals vast potential of secondary metabolite production in Penicillium species.</title>
        <authorList>
            <person name="Nielsen J.C."/>
            <person name="Grijseels S."/>
            <person name="Prigent S."/>
            <person name="Ji B."/>
            <person name="Dainat J."/>
            <person name="Nielsen K.F."/>
            <person name="Frisvad J.C."/>
            <person name="Workman M."/>
            <person name="Nielsen J."/>
        </authorList>
    </citation>
    <scope>NUCLEOTIDE SEQUENCE [LARGE SCALE GENOMIC DNA]</scope>
    <source>
        <strain evidence="4">IBT 11843</strain>
    </source>
</reference>
<evidence type="ECO:0000256" key="1">
    <source>
        <dbReference type="SAM" id="MobiDB-lite"/>
    </source>
</evidence>
<dbReference type="EMBL" id="MDYL01000022">
    <property type="protein sequence ID" value="OQD70556.1"/>
    <property type="molecule type" value="Genomic_DNA"/>
</dbReference>
<name>A0A1V6P1R3_PENDC</name>
<dbReference type="OMA" id="QFDPRRN"/>
<dbReference type="InterPro" id="IPR054448">
    <property type="entry name" value="HTH_put_ascomycetes"/>
</dbReference>
<evidence type="ECO:0000259" key="2">
    <source>
        <dbReference type="Pfam" id="PF22943"/>
    </source>
</evidence>
<feature type="region of interest" description="Disordered" evidence="1">
    <location>
        <begin position="1"/>
        <end position="114"/>
    </location>
</feature>
<feature type="compositionally biased region" description="Pro residues" evidence="1">
    <location>
        <begin position="44"/>
        <end position="59"/>
    </location>
</feature>
<gene>
    <name evidence="3" type="ORF">PENDEC_c022G05011</name>
</gene>
<dbReference type="AlphaFoldDB" id="A0A1V6P1R3"/>
<dbReference type="OrthoDB" id="4085451at2759"/>
<keyword evidence="4" id="KW-1185">Reference proteome</keyword>
<dbReference type="STRING" id="69771.A0A1V6P1R3"/>
<accession>A0A1V6P1R3</accession>
<evidence type="ECO:0000313" key="4">
    <source>
        <dbReference type="Proteomes" id="UP000191522"/>
    </source>
</evidence>
<protein>
    <recommendedName>
        <fullName evidence="2">Helix-turn-helix domain-containing protein</fullName>
    </recommendedName>
</protein>
<proteinExistence type="predicted"/>
<feature type="compositionally biased region" description="Pro residues" evidence="1">
    <location>
        <begin position="24"/>
        <end position="34"/>
    </location>
</feature>
<evidence type="ECO:0000313" key="3">
    <source>
        <dbReference type="EMBL" id="OQD70556.1"/>
    </source>
</evidence>
<comment type="caution">
    <text evidence="3">The sequence shown here is derived from an EMBL/GenBank/DDBJ whole genome shotgun (WGS) entry which is preliminary data.</text>
</comment>
<dbReference type="Proteomes" id="UP000191522">
    <property type="component" value="Unassembled WGS sequence"/>
</dbReference>
<organism evidence="3 4">
    <name type="scientific">Penicillium decumbens</name>
    <dbReference type="NCBI Taxonomy" id="69771"/>
    <lineage>
        <taxon>Eukaryota</taxon>
        <taxon>Fungi</taxon>
        <taxon>Dikarya</taxon>
        <taxon>Ascomycota</taxon>
        <taxon>Pezizomycotina</taxon>
        <taxon>Eurotiomycetes</taxon>
        <taxon>Eurotiomycetidae</taxon>
        <taxon>Eurotiales</taxon>
        <taxon>Aspergillaceae</taxon>
        <taxon>Penicillium</taxon>
    </lineage>
</organism>
<feature type="domain" description="Helix-turn-helix" evidence="2">
    <location>
        <begin position="158"/>
        <end position="202"/>
    </location>
</feature>
<sequence length="205" mass="21772">MGSSASKPARAAAGAAKRQYPKRAAPPPRAPAAPPRETKAPEGPTQPAPSPPPSQPPSSKPQGPTYHSKEQPSHTKSSGIDLDGRDPDFAASLRTLGPVDPSGNYAGSPTFSRGPMQTVFPTSSNPAILTATARDRLTQAAQQEIDQMGRPDFTGRSYMDALTINQALTMRDVQKMPRAEIERTLRLNKGTMDKLGTDGLFARAT</sequence>